<reference evidence="1" key="1">
    <citation type="submission" date="2021-04" db="EMBL/GenBank/DDBJ databases">
        <authorList>
            <person name="Chebbi M.A.C M."/>
        </authorList>
    </citation>
    <scope>NUCLEOTIDE SEQUENCE</scope>
</reference>
<protein>
    <submittedName>
        <fullName evidence="1">Uncharacterized protein</fullName>
    </submittedName>
</protein>
<sequence>MKISNAEIDSSCFQISHNNSNINFDFKKKTFSKLLELTTSLLWVTTKLNAFVHFMSSTNVESDVIQIRDRKIFRIRFAEKRTNLCRPDKFSIIRKHLLDVVKN</sequence>
<accession>A0A8J2HBY6</accession>
<name>A0A8J2HBY6_COTCN</name>
<dbReference type="Proteomes" id="UP000786811">
    <property type="component" value="Unassembled WGS sequence"/>
</dbReference>
<proteinExistence type="predicted"/>
<comment type="caution">
    <text evidence="1">The sequence shown here is derived from an EMBL/GenBank/DDBJ whole genome shotgun (WGS) entry which is preliminary data.</text>
</comment>
<evidence type="ECO:0000313" key="1">
    <source>
        <dbReference type="EMBL" id="CAG5089548.1"/>
    </source>
</evidence>
<organism evidence="1 2">
    <name type="scientific">Cotesia congregata</name>
    <name type="common">Parasitoid wasp</name>
    <name type="synonym">Apanteles congregatus</name>
    <dbReference type="NCBI Taxonomy" id="51543"/>
    <lineage>
        <taxon>Eukaryota</taxon>
        <taxon>Metazoa</taxon>
        <taxon>Ecdysozoa</taxon>
        <taxon>Arthropoda</taxon>
        <taxon>Hexapoda</taxon>
        <taxon>Insecta</taxon>
        <taxon>Pterygota</taxon>
        <taxon>Neoptera</taxon>
        <taxon>Endopterygota</taxon>
        <taxon>Hymenoptera</taxon>
        <taxon>Apocrita</taxon>
        <taxon>Ichneumonoidea</taxon>
        <taxon>Braconidae</taxon>
        <taxon>Microgastrinae</taxon>
        <taxon>Cotesia</taxon>
    </lineage>
</organism>
<gene>
    <name evidence="1" type="ORF">HICCMSTLAB_LOCUS5282</name>
</gene>
<keyword evidence="2" id="KW-1185">Reference proteome</keyword>
<dbReference type="EMBL" id="CAJNRD030001119">
    <property type="protein sequence ID" value="CAG5089548.1"/>
    <property type="molecule type" value="Genomic_DNA"/>
</dbReference>
<dbReference type="AlphaFoldDB" id="A0A8J2HBY6"/>
<evidence type="ECO:0000313" key="2">
    <source>
        <dbReference type="Proteomes" id="UP000786811"/>
    </source>
</evidence>